<evidence type="ECO:0000256" key="2">
    <source>
        <dbReference type="ARBA" id="ARBA00022516"/>
    </source>
</evidence>
<dbReference type="SUPFAM" id="SSF51735">
    <property type="entry name" value="NAD(P)-binding Rossmann-fold domains"/>
    <property type="match status" value="1"/>
</dbReference>
<organism evidence="14 15">
    <name type="scientific">Cladophialophora yegresii CBS 114405</name>
    <dbReference type="NCBI Taxonomy" id="1182544"/>
    <lineage>
        <taxon>Eukaryota</taxon>
        <taxon>Fungi</taxon>
        <taxon>Dikarya</taxon>
        <taxon>Ascomycota</taxon>
        <taxon>Pezizomycotina</taxon>
        <taxon>Eurotiomycetes</taxon>
        <taxon>Chaetothyriomycetidae</taxon>
        <taxon>Chaetothyriales</taxon>
        <taxon>Herpotrichiellaceae</taxon>
        <taxon>Cladophialophora</taxon>
    </lineage>
</organism>
<keyword evidence="11 12" id="KW-0275">Fatty acid biosynthesis</keyword>
<dbReference type="InterPro" id="IPR020904">
    <property type="entry name" value="Sc_DH/Rdtase_CS"/>
</dbReference>
<comment type="similarity">
    <text evidence="12">Belongs to the short-chain dehydrogenases/reductases (SDR) family.</text>
</comment>
<evidence type="ECO:0000256" key="11">
    <source>
        <dbReference type="ARBA" id="ARBA00023160"/>
    </source>
</evidence>
<gene>
    <name evidence="14" type="ORF">A1O7_05361</name>
</gene>
<evidence type="ECO:0000256" key="5">
    <source>
        <dbReference type="ARBA" id="ARBA00022832"/>
    </source>
</evidence>
<keyword evidence="9 12" id="KW-0443">Lipid metabolism</keyword>
<accession>W9VQW5</accession>
<evidence type="ECO:0000256" key="1">
    <source>
        <dbReference type="ARBA" id="ARBA00005194"/>
    </source>
</evidence>
<comment type="pathway">
    <text evidence="1">Lipid metabolism; fatty acid biosynthesis.</text>
</comment>
<evidence type="ECO:0000256" key="12">
    <source>
        <dbReference type="HAMAP-Rule" id="MF_03107"/>
    </source>
</evidence>
<comment type="function">
    <text evidence="12">Component of the microsomal membrane bound fatty acid elongation system, which produces the 26-carbon very long-chain fatty acids (VLCFA) from palmitate. Catalyzes the reduction of the 3-ketoacyl-CoA intermediate that is formed in each cycle of fatty acid elongation. VLCFAs serve as precursors for ceramide and sphingolipids.</text>
</comment>
<keyword evidence="7 12" id="KW-1133">Transmembrane helix</keyword>
<dbReference type="GeneID" id="19179946"/>
<keyword evidence="5 12" id="KW-0276">Fatty acid metabolism</keyword>
<dbReference type="STRING" id="1182544.W9VQW5"/>
<name>W9VQW5_9EURO</name>
<dbReference type="VEuPathDB" id="FungiDB:A1O7_05361"/>
<dbReference type="HOGENOM" id="CLU_010194_38_0_1"/>
<dbReference type="PROSITE" id="PS00061">
    <property type="entry name" value="ADH_SHORT"/>
    <property type="match status" value="1"/>
</dbReference>
<dbReference type="PANTHER" id="PTHR43086:SF2">
    <property type="entry name" value="HYDROXYSTEROID DEHYDROGENASE-LIKE PROTEIN 1"/>
    <property type="match status" value="1"/>
</dbReference>
<dbReference type="EMBL" id="AMGW01000004">
    <property type="protein sequence ID" value="EXJ57938.1"/>
    <property type="molecule type" value="Genomic_DNA"/>
</dbReference>
<evidence type="ECO:0000256" key="13">
    <source>
        <dbReference type="SAM" id="Phobius"/>
    </source>
</evidence>
<dbReference type="InterPro" id="IPR036291">
    <property type="entry name" value="NAD(P)-bd_dom_sf"/>
</dbReference>
<sequence length="335" mass="35764">MNSTIDFGALGRQSLLSTLLIGVGALTLASVVFTIARVLLSTFILPGRSLSSFGPKGSWAVITGASDGIGKEYALQLAKKGFNLVLVSRTASKLESLSSQIKTSSPSVSVETLAMDFSQNLDKDYAALGSLLREKKVAILINNVGQSHSIPVAFAETPLSEMTNIININCLGTLRATQTVLPSMLPQKKGLILTMGSFGGLTPTPLLATYSGSKAFLQHWSNAIASELAPSGIEVFFVHSYLVTSSMSKIRRANWQVPTEKAFVKSTLAKIGRRGGSVGYPYSGSPYWSHALVAALVTGVVGPMNSLLLGYNRSMHVAIRRRALRKAERDAQKSK</sequence>
<keyword evidence="6 12" id="KW-0521">NADP</keyword>
<reference evidence="14 15" key="1">
    <citation type="submission" date="2013-03" db="EMBL/GenBank/DDBJ databases">
        <title>The Genome Sequence of Cladophialophora yegresii CBS 114405.</title>
        <authorList>
            <consortium name="The Broad Institute Genomics Platform"/>
            <person name="Cuomo C."/>
            <person name="de Hoog S."/>
            <person name="Gorbushina A."/>
            <person name="Walker B."/>
            <person name="Young S.K."/>
            <person name="Zeng Q."/>
            <person name="Gargeya S."/>
            <person name="Fitzgerald M."/>
            <person name="Haas B."/>
            <person name="Abouelleil A."/>
            <person name="Allen A.W."/>
            <person name="Alvarado L."/>
            <person name="Arachchi H.M."/>
            <person name="Berlin A.M."/>
            <person name="Chapman S.B."/>
            <person name="Gainer-Dewar J."/>
            <person name="Goldberg J."/>
            <person name="Griggs A."/>
            <person name="Gujja S."/>
            <person name="Hansen M."/>
            <person name="Howarth C."/>
            <person name="Imamovic A."/>
            <person name="Ireland A."/>
            <person name="Larimer J."/>
            <person name="McCowan C."/>
            <person name="Murphy C."/>
            <person name="Pearson M."/>
            <person name="Poon T.W."/>
            <person name="Priest M."/>
            <person name="Roberts A."/>
            <person name="Saif S."/>
            <person name="Shea T."/>
            <person name="Sisk P."/>
            <person name="Sykes S."/>
            <person name="Wortman J."/>
            <person name="Nusbaum C."/>
            <person name="Birren B."/>
        </authorList>
    </citation>
    <scope>NUCLEOTIDE SEQUENCE [LARGE SCALE GENOMIC DNA]</scope>
    <source>
        <strain evidence="14 15">CBS 114405</strain>
    </source>
</reference>
<comment type="caution">
    <text evidence="14">The sequence shown here is derived from an EMBL/GenBank/DDBJ whole genome shotgun (WGS) entry which is preliminary data.</text>
</comment>
<dbReference type="InterPro" id="IPR002347">
    <property type="entry name" value="SDR_fam"/>
</dbReference>
<dbReference type="PIRSF" id="PIRSF000126">
    <property type="entry name" value="11-beta-HSD1"/>
    <property type="match status" value="1"/>
</dbReference>
<comment type="subcellular location">
    <subcellularLocation>
        <location evidence="12">Endoplasmic reticulum membrane</location>
        <topology evidence="12">Single-pass membrane protein</topology>
    </subcellularLocation>
</comment>
<keyword evidence="3 12" id="KW-0812">Transmembrane</keyword>
<dbReference type="Proteomes" id="UP000019473">
    <property type="component" value="Unassembled WGS sequence"/>
</dbReference>
<keyword evidence="10 12" id="KW-0472">Membrane</keyword>
<keyword evidence="8 12" id="KW-0560">Oxidoreductase</keyword>
<evidence type="ECO:0000256" key="9">
    <source>
        <dbReference type="ARBA" id="ARBA00023098"/>
    </source>
</evidence>
<dbReference type="CDD" id="cd05356">
    <property type="entry name" value="17beta-HSD1_like_SDR_c"/>
    <property type="match status" value="1"/>
</dbReference>
<keyword evidence="2 12" id="KW-0444">Lipid biosynthesis</keyword>
<dbReference type="PANTHER" id="PTHR43086">
    <property type="entry name" value="VERY-LONG-CHAIN 3-OXOOACYL-COA REDUCTASE"/>
    <property type="match status" value="1"/>
</dbReference>
<dbReference type="AlphaFoldDB" id="W9VQW5"/>
<dbReference type="UniPathway" id="UPA00094"/>
<dbReference type="eggNOG" id="KOG1014">
    <property type="taxonomic scope" value="Eukaryota"/>
</dbReference>
<dbReference type="Gene3D" id="3.40.50.720">
    <property type="entry name" value="NAD(P)-binding Rossmann-like Domain"/>
    <property type="match status" value="1"/>
</dbReference>
<evidence type="ECO:0000256" key="4">
    <source>
        <dbReference type="ARBA" id="ARBA00022824"/>
    </source>
</evidence>
<evidence type="ECO:0000313" key="14">
    <source>
        <dbReference type="EMBL" id="EXJ57938.1"/>
    </source>
</evidence>
<protein>
    <recommendedName>
        <fullName evidence="12">Very-long-chain 3-oxoacyl-CoA reductase</fullName>
        <ecNumber evidence="12">1.1.1.330</ecNumber>
    </recommendedName>
    <alternativeName>
        <fullName evidence="12">3-ketoacyl-CoA reductase</fullName>
        <shortName evidence="12">3-ketoreductase</shortName>
        <shortName evidence="12">KAR</shortName>
    </alternativeName>
    <alternativeName>
        <fullName evidence="12">Microsomal beta-keto-reductase</fullName>
    </alternativeName>
</protein>
<feature type="binding site" evidence="12">
    <location>
        <position position="197"/>
    </location>
    <ligand>
        <name>substrate</name>
    </ligand>
</feature>
<dbReference type="RefSeq" id="XP_007757561.1">
    <property type="nucleotide sequence ID" value="XM_007759371.1"/>
</dbReference>
<keyword evidence="4 12" id="KW-0256">Endoplasmic reticulum</keyword>
<dbReference type="GO" id="GO:0005789">
    <property type="term" value="C:endoplasmic reticulum membrane"/>
    <property type="evidence" value="ECO:0007669"/>
    <property type="project" value="UniProtKB-SubCell"/>
</dbReference>
<feature type="transmembrane region" description="Helical" evidence="13">
    <location>
        <begin position="287"/>
        <end position="311"/>
    </location>
</feature>
<evidence type="ECO:0000256" key="6">
    <source>
        <dbReference type="ARBA" id="ARBA00022857"/>
    </source>
</evidence>
<feature type="transmembrane region" description="Helical" evidence="13">
    <location>
        <begin position="20"/>
        <end position="40"/>
    </location>
</feature>
<proteinExistence type="inferred from homology"/>
<dbReference type="Pfam" id="PF00106">
    <property type="entry name" value="adh_short"/>
    <property type="match status" value="1"/>
</dbReference>
<dbReference type="GO" id="GO:0141040">
    <property type="term" value="F:very-long-chain 3-oxoacyl-CoA reductase activity"/>
    <property type="evidence" value="ECO:0007669"/>
    <property type="project" value="UniProtKB-EC"/>
</dbReference>
<dbReference type="OrthoDB" id="5545019at2759"/>
<evidence type="ECO:0000256" key="7">
    <source>
        <dbReference type="ARBA" id="ARBA00022989"/>
    </source>
</evidence>
<evidence type="ECO:0000313" key="15">
    <source>
        <dbReference type="Proteomes" id="UP000019473"/>
    </source>
</evidence>
<dbReference type="EC" id="1.1.1.330" evidence="12"/>
<dbReference type="PRINTS" id="PR00081">
    <property type="entry name" value="GDHRDH"/>
</dbReference>
<evidence type="ECO:0000256" key="8">
    <source>
        <dbReference type="ARBA" id="ARBA00023002"/>
    </source>
</evidence>
<dbReference type="GO" id="GO:0030497">
    <property type="term" value="P:fatty acid elongation"/>
    <property type="evidence" value="ECO:0007669"/>
    <property type="project" value="UniProtKB-UniRule"/>
</dbReference>
<evidence type="ECO:0000256" key="3">
    <source>
        <dbReference type="ARBA" id="ARBA00022692"/>
    </source>
</evidence>
<keyword evidence="15" id="KW-1185">Reference proteome</keyword>
<feature type="active site" description="Proton acceptor" evidence="12">
    <location>
        <position position="210"/>
    </location>
</feature>
<comment type="catalytic activity">
    <reaction evidence="12">
        <text>a very-long-chain (3R)-3-hydroxyacyl-CoA + NADP(+) = a very-long-chain 3-oxoacyl-CoA + NADPH + H(+)</text>
        <dbReference type="Rhea" id="RHEA:48680"/>
        <dbReference type="ChEBI" id="CHEBI:15378"/>
        <dbReference type="ChEBI" id="CHEBI:57783"/>
        <dbReference type="ChEBI" id="CHEBI:58349"/>
        <dbReference type="ChEBI" id="CHEBI:85440"/>
        <dbReference type="ChEBI" id="CHEBI:90725"/>
        <dbReference type="EC" id="1.1.1.330"/>
    </reaction>
</comment>
<dbReference type="GO" id="GO:0045703">
    <property type="term" value="F:ketoreductase activity"/>
    <property type="evidence" value="ECO:0007669"/>
    <property type="project" value="UniProtKB-UniRule"/>
</dbReference>
<evidence type="ECO:0000256" key="10">
    <source>
        <dbReference type="ARBA" id="ARBA00023136"/>
    </source>
</evidence>
<dbReference type="InterPro" id="IPR027533">
    <property type="entry name" value="3_ketoreductase_fungal"/>
</dbReference>
<dbReference type="HAMAP" id="MF_03107">
    <property type="entry name" value="3_ketoreductase"/>
    <property type="match status" value="1"/>
</dbReference>